<dbReference type="RefSeq" id="WP_014443812.1">
    <property type="nucleotide sequence ID" value="NC_017093.1"/>
</dbReference>
<feature type="transmembrane region" description="Helical" evidence="1">
    <location>
        <begin position="58"/>
        <end position="76"/>
    </location>
</feature>
<feature type="transmembrane region" description="Helical" evidence="1">
    <location>
        <begin position="146"/>
        <end position="168"/>
    </location>
</feature>
<proteinExistence type="predicted"/>
<sequence>MNIQNYALRSAVFAAVYTTVAWAAAGPLALSPIMLPAVAIAALWLVAQSRFGRHRYDVIMLATATAVAATLHGAGLLLALTYAVAGTIPAVLFMMMLNRMLPGYWLGHGDRFRRRNAVTGRLAASAAVAAVAGVVLVEIIDPEAATAGWATFAAVRDTALIMLVVWAARSYRLSKEPRRGPLSVVR</sequence>
<dbReference type="KEGG" id="ams:AMIS_36980"/>
<dbReference type="HOGENOM" id="CLU_1451561_0_0_11"/>
<evidence type="ECO:0000313" key="3">
    <source>
        <dbReference type="Proteomes" id="UP000007882"/>
    </source>
</evidence>
<feature type="transmembrane region" description="Helical" evidence="1">
    <location>
        <begin position="20"/>
        <end position="46"/>
    </location>
</feature>
<name>I0H7D1_ACTM4</name>
<keyword evidence="1" id="KW-0472">Membrane</keyword>
<feature type="transmembrane region" description="Helical" evidence="1">
    <location>
        <begin position="82"/>
        <end position="101"/>
    </location>
</feature>
<keyword evidence="1" id="KW-0812">Transmembrane</keyword>
<dbReference type="AlphaFoldDB" id="I0H7D1"/>
<keyword evidence="3" id="KW-1185">Reference proteome</keyword>
<reference evidence="2 3" key="1">
    <citation type="submission" date="2012-02" db="EMBL/GenBank/DDBJ databases">
        <title>Complete genome sequence of Actinoplanes missouriensis 431 (= NBRC 102363).</title>
        <authorList>
            <person name="Ohnishi Y."/>
            <person name="Ishikawa J."/>
            <person name="Sekine M."/>
            <person name="Hosoyama A."/>
            <person name="Harada T."/>
            <person name="Narita H."/>
            <person name="Hata T."/>
            <person name="Konno Y."/>
            <person name="Tutikane K."/>
            <person name="Fujita N."/>
            <person name="Horinouchi S."/>
            <person name="Hayakawa M."/>
        </authorList>
    </citation>
    <scope>NUCLEOTIDE SEQUENCE [LARGE SCALE GENOMIC DNA]</scope>
    <source>
        <strain evidence="3">ATCC 14538 / DSM 43046 / CBS 188.64 / JCM 3121 / NBRC 102363 / NCIMB 12654 / NRRL B-3342 / UNCC 431</strain>
    </source>
</reference>
<dbReference type="OrthoDB" id="3296728at2"/>
<protein>
    <submittedName>
        <fullName evidence="2">Uncharacterized protein</fullName>
    </submittedName>
</protein>
<dbReference type="Proteomes" id="UP000007882">
    <property type="component" value="Chromosome"/>
</dbReference>
<evidence type="ECO:0000256" key="1">
    <source>
        <dbReference type="SAM" id="Phobius"/>
    </source>
</evidence>
<dbReference type="PATRIC" id="fig|512565.3.peg.3689"/>
<organism evidence="2 3">
    <name type="scientific">Actinoplanes missouriensis (strain ATCC 14538 / DSM 43046 / CBS 188.64 / JCM 3121 / NBRC 102363 / NCIMB 12654 / NRRL B-3342 / UNCC 431)</name>
    <dbReference type="NCBI Taxonomy" id="512565"/>
    <lineage>
        <taxon>Bacteria</taxon>
        <taxon>Bacillati</taxon>
        <taxon>Actinomycetota</taxon>
        <taxon>Actinomycetes</taxon>
        <taxon>Micromonosporales</taxon>
        <taxon>Micromonosporaceae</taxon>
        <taxon>Actinoplanes</taxon>
    </lineage>
</organism>
<keyword evidence="1" id="KW-1133">Transmembrane helix</keyword>
<gene>
    <name evidence="2" type="ordered locus">AMIS_36980</name>
</gene>
<evidence type="ECO:0000313" key="2">
    <source>
        <dbReference type="EMBL" id="BAL88918.1"/>
    </source>
</evidence>
<dbReference type="STRING" id="512565.AMIS_36980"/>
<feature type="transmembrane region" description="Helical" evidence="1">
    <location>
        <begin position="122"/>
        <end position="140"/>
    </location>
</feature>
<accession>I0H7D1</accession>
<dbReference type="EMBL" id="AP012319">
    <property type="protein sequence ID" value="BAL88918.1"/>
    <property type="molecule type" value="Genomic_DNA"/>
</dbReference>